<dbReference type="GeneID" id="64600271"/>
<feature type="signal peptide" evidence="1">
    <location>
        <begin position="1"/>
        <end position="20"/>
    </location>
</feature>
<dbReference type="OrthoDB" id="2676384at2759"/>
<evidence type="ECO:0000313" key="3">
    <source>
        <dbReference type="Proteomes" id="UP000719766"/>
    </source>
</evidence>
<dbReference type="Proteomes" id="UP000719766">
    <property type="component" value="Unassembled WGS sequence"/>
</dbReference>
<comment type="caution">
    <text evidence="2">The sequence shown here is derived from an EMBL/GenBank/DDBJ whole genome shotgun (WGS) entry which is preliminary data.</text>
</comment>
<dbReference type="EMBL" id="JABBWE010000025">
    <property type="protein sequence ID" value="KAG1794554.1"/>
    <property type="molecule type" value="Genomic_DNA"/>
</dbReference>
<gene>
    <name evidence="2" type="ORF">HD556DRAFT_1442741</name>
</gene>
<dbReference type="RefSeq" id="XP_041160665.1">
    <property type="nucleotide sequence ID" value="XM_041306507.1"/>
</dbReference>
<keyword evidence="1" id="KW-0732">Signal</keyword>
<dbReference type="AlphaFoldDB" id="A0A9P7DIS5"/>
<evidence type="ECO:0000256" key="1">
    <source>
        <dbReference type="SAM" id="SignalP"/>
    </source>
</evidence>
<reference evidence="2" key="1">
    <citation type="journal article" date="2020" name="New Phytol.">
        <title>Comparative genomics reveals dynamic genome evolution in host specialist ectomycorrhizal fungi.</title>
        <authorList>
            <person name="Lofgren L.A."/>
            <person name="Nguyen N.H."/>
            <person name="Vilgalys R."/>
            <person name="Ruytinx J."/>
            <person name="Liao H.L."/>
            <person name="Branco S."/>
            <person name="Kuo A."/>
            <person name="LaButti K."/>
            <person name="Lipzen A."/>
            <person name="Andreopoulos W."/>
            <person name="Pangilinan J."/>
            <person name="Riley R."/>
            <person name="Hundley H."/>
            <person name="Na H."/>
            <person name="Barry K."/>
            <person name="Grigoriev I.V."/>
            <person name="Stajich J.E."/>
            <person name="Kennedy P.G."/>
        </authorList>
    </citation>
    <scope>NUCLEOTIDE SEQUENCE</scope>
    <source>
        <strain evidence="2">S12</strain>
    </source>
</reference>
<accession>A0A9P7DIS5</accession>
<evidence type="ECO:0000313" key="2">
    <source>
        <dbReference type="EMBL" id="KAG1794554.1"/>
    </source>
</evidence>
<feature type="chain" id="PRO_5040119476" evidence="1">
    <location>
        <begin position="21"/>
        <end position="75"/>
    </location>
</feature>
<organism evidence="2 3">
    <name type="scientific">Suillus plorans</name>
    <dbReference type="NCBI Taxonomy" id="116603"/>
    <lineage>
        <taxon>Eukaryota</taxon>
        <taxon>Fungi</taxon>
        <taxon>Dikarya</taxon>
        <taxon>Basidiomycota</taxon>
        <taxon>Agaricomycotina</taxon>
        <taxon>Agaricomycetes</taxon>
        <taxon>Agaricomycetidae</taxon>
        <taxon>Boletales</taxon>
        <taxon>Suillineae</taxon>
        <taxon>Suillaceae</taxon>
        <taxon>Suillus</taxon>
    </lineage>
</organism>
<sequence length="75" mass="8461">MVILFLEVFLVMDIFTSLLLQDTYRTVLNGFQFLTLTIVAARMHIHLGQTNQHLRGSSGLIHVPLSDLSFENTTA</sequence>
<name>A0A9P7DIS5_9AGAM</name>
<proteinExistence type="predicted"/>
<keyword evidence="3" id="KW-1185">Reference proteome</keyword>
<protein>
    <submittedName>
        <fullName evidence="2">Uncharacterized protein</fullName>
    </submittedName>
</protein>